<dbReference type="Pfam" id="PF16363">
    <property type="entry name" value="GDP_Man_Dehyd"/>
    <property type="match status" value="1"/>
</dbReference>
<dbReference type="GO" id="GO:0003978">
    <property type="term" value="F:UDP-glucose 4-epimerase activity"/>
    <property type="evidence" value="ECO:0007669"/>
    <property type="project" value="UniProtKB-UniRule"/>
</dbReference>
<comment type="similarity">
    <text evidence="4 9">Belongs to the NAD(P)-dependent epimerase/dehydratase family.</text>
</comment>
<evidence type="ECO:0000256" key="10">
    <source>
        <dbReference type="SAM" id="MobiDB-lite"/>
    </source>
</evidence>
<evidence type="ECO:0000256" key="4">
    <source>
        <dbReference type="ARBA" id="ARBA00007637"/>
    </source>
</evidence>
<feature type="region of interest" description="Disordered" evidence="10">
    <location>
        <begin position="341"/>
        <end position="365"/>
    </location>
</feature>
<dbReference type="GO" id="GO:0005829">
    <property type="term" value="C:cytosol"/>
    <property type="evidence" value="ECO:0007669"/>
    <property type="project" value="TreeGrafter"/>
</dbReference>
<dbReference type="CDD" id="cd05247">
    <property type="entry name" value="UDP_G4E_1_SDR_e"/>
    <property type="match status" value="1"/>
</dbReference>
<comment type="pathway">
    <text evidence="3 9">Carbohydrate metabolism; galactose metabolism.</text>
</comment>
<dbReference type="UniPathway" id="UPA00214"/>
<organism evidence="12 13">
    <name type="scientific">Bordetella genomosp. 9</name>
    <dbReference type="NCBI Taxonomy" id="1416803"/>
    <lineage>
        <taxon>Bacteria</taxon>
        <taxon>Pseudomonadati</taxon>
        <taxon>Pseudomonadota</taxon>
        <taxon>Betaproteobacteria</taxon>
        <taxon>Burkholderiales</taxon>
        <taxon>Alcaligenaceae</taxon>
        <taxon>Bordetella</taxon>
    </lineage>
</organism>
<dbReference type="Gene3D" id="3.90.25.10">
    <property type="entry name" value="UDP-galactose 4-epimerase, domain 1"/>
    <property type="match status" value="1"/>
</dbReference>
<protein>
    <recommendedName>
        <fullName evidence="6 9">UDP-glucose 4-epimerase</fullName>
        <ecNumber evidence="5 9">5.1.3.2</ecNumber>
    </recommendedName>
</protein>
<dbReference type="Gene3D" id="3.40.50.720">
    <property type="entry name" value="NAD(P)-binding Rossmann-like Domain"/>
    <property type="match status" value="1"/>
</dbReference>
<name>A0A1W6Z283_9BORD</name>
<evidence type="ECO:0000259" key="11">
    <source>
        <dbReference type="Pfam" id="PF16363"/>
    </source>
</evidence>
<evidence type="ECO:0000313" key="13">
    <source>
        <dbReference type="Proteomes" id="UP000194139"/>
    </source>
</evidence>
<dbReference type="InterPro" id="IPR016040">
    <property type="entry name" value="NAD(P)-bd_dom"/>
</dbReference>
<evidence type="ECO:0000256" key="9">
    <source>
        <dbReference type="RuleBase" id="RU366046"/>
    </source>
</evidence>
<keyword evidence="9" id="KW-0119">Carbohydrate metabolism</keyword>
<comment type="subunit">
    <text evidence="9">Homodimer.</text>
</comment>
<dbReference type="GO" id="GO:0006012">
    <property type="term" value="P:galactose metabolic process"/>
    <property type="evidence" value="ECO:0007669"/>
    <property type="project" value="UniProtKB-UniPathway"/>
</dbReference>
<feature type="domain" description="NAD(P)-binding" evidence="11">
    <location>
        <begin position="5"/>
        <end position="329"/>
    </location>
</feature>
<dbReference type="NCBIfam" id="NF007956">
    <property type="entry name" value="PRK10675.1"/>
    <property type="match status" value="1"/>
</dbReference>
<sequence>MAYLLVTGGAGYIGSHTLVELVNAGYQPVVVDNLSNGSRDAVRRVERIVGTDIPLVQGDIRAPGLLDALFAVHRRQGKPIECVLHLAGAKAVGESVADPLKYYDNNVAGTVALLSAMRANDVRRLVFSSSATVYGVPRFLPFDESHPLQPTNPYGRTKLMVEQLLQDLCAADPAFSAVTLRYFNPIGAHPSGLIGENPRDTPNNLFPFITQVAVGRQPYLKVFGDDYDTEDGTGVRDYLHVMDLAAGHVRAVDYARDHTGFIAINLGTGRGTSVMELVRTFERVNGTRIPCRVEPRRPGDVERMWADPALARRLLGWECTHDVESMCRDGWRWQSRNPHGYAAPPAASAPAAQAGLRRGETAVRS</sequence>
<evidence type="ECO:0000313" key="12">
    <source>
        <dbReference type="EMBL" id="ARP87416.1"/>
    </source>
</evidence>
<comment type="catalytic activity">
    <reaction evidence="1 9">
        <text>UDP-alpha-D-glucose = UDP-alpha-D-galactose</text>
        <dbReference type="Rhea" id="RHEA:22168"/>
        <dbReference type="ChEBI" id="CHEBI:58885"/>
        <dbReference type="ChEBI" id="CHEBI:66914"/>
        <dbReference type="EC" id="5.1.3.2"/>
    </reaction>
</comment>
<proteinExistence type="inferred from homology"/>
<evidence type="ECO:0000256" key="5">
    <source>
        <dbReference type="ARBA" id="ARBA00013189"/>
    </source>
</evidence>
<dbReference type="EMBL" id="CP021109">
    <property type="protein sequence ID" value="ARP87416.1"/>
    <property type="molecule type" value="Genomic_DNA"/>
</dbReference>
<dbReference type="PANTHER" id="PTHR43725:SF47">
    <property type="entry name" value="UDP-GLUCOSE 4-EPIMERASE"/>
    <property type="match status" value="1"/>
</dbReference>
<accession>A0A1W6Z283</accession>
<evidence type="ECO:0000256" key="7">
    <source>
        <dbReference type="ARBA" id="ARBA00023027"/>
    </source>
</evidence>
<evidence type="ECO:0000256" key="3">
    <source>
        <dbReference type="ARBA" id="ARBA00004947"/>
    </source>
</evidence>
<dbReference type="InterPro" id="IPR036291">
    <property type="entry name" value="NAD(P)-bd_dom_sf"/>
</dbReference>
<evidence type="ECO:0000256" key="8">
    <source>
        <dbReference type="ARBA" id="ARBA00023235"/>
    </source>
</evidence>
<dbReference type="AlphaFoldDB" id="A0A1W6Z283"/>
<dbReference type="PANTHER" id="PTHR43725">
    <property type="entry name" value="UDP-GLUCOSE 4-EPIMERASE"/>
    <property type="match status" value="1"/>
</dbReference>
<dbReference type="Proteomes" id="UP000194139">
    <property type="component" value="Chromosome"/>
</dbReference>
<keyword evidence="7 9" id="KW-0520">NAD</keyword>
<feature type="compositionally biased region" description="Low complexity" evidence="10">
    <location>
        <begin position="342"/>
        <end position="354"/>
    </location>
</feature>
<dbReference type="EC" id="5.1.3.2" evidence="5 9"/>
<gene>
    <name evidence="12" type="ORF">CAL13_15255</name>
</gene>
<keyword evidence="13" id="KW-1185">Reference proteome</keyword>
<dbReference type="RefSeq" id="WP_086072847.1">
    <property type="nucleotide sequence ID" value="NZ_CP021109.1"/>
</dbReference>
<dbReference type="NCBIfam" id="TIGR01179">
    <property type="entry name" value="galE"/>
    <property type="match status" value="1"/>
</dbReference>
<evidence type="ECO:0000256" key="6">
    <source>
        <dbReference type="ARBA" id="ARBA00018569"/>
    </source>
</evidence>
<evidence type="ECO:0000256" key="1">
    <source>
        <dbReference type="ARBA" id="ARBA00000083"/>
    </source>
</evidence>
<comment type="cofactor">
    <cofactor evidence="2 9">
        <name>NAD(+)</name>
        <dbReference type="ChEBI" id="CHEBI:57540"/>
    </cofactor>
</comment>
<evidence type="ECO:0000256" key="2">
    <source>
        <dbReference type="ARBA" id="ARBA00001911"/>
    </source>
</evidence>
<dbReference type="SUPFAM" id="SSF51735">
    <property type="entry name" value="NAD(P)-binding Rossmann-fold domains"/>
    <property type="match status" value="1"/>
</dbReference>
<keyword evidence="8 9" id="KW-0413">Isomerase</keyword>
<dbReference type="InterPro" id="IPR005886">
    <property type="entry name" value="UDP_G4E"/>
</dbReference>
<reference evidence="12 13" key="1">
    <citation type="submission" date="2017-05" db="EMBL/GenBank/DDBJ databases">
        <title>Complete and WGS of Bordetella genogroups.</title>
        <authorList>
            <person name="Spilker T."/>
            <person name="LiPuma J."/>
        </authorList>
    </citation>
    <scope>NUCLEOTIDE SEQUENCE [LARGE SCALE GENOMIC DNA]</scope>
    <source>
        <strain evidence="12 13">AU17164</strain>
    </source>
</reference>